<feature type="non-terminal residue" evidence="1">
    <location>
        <position position="1"/>
    </location>
</feature>
<dbReference type="EMBL" id="JAJAXM010000061">
    <property type="protein sequence ID" value="MCG9027424.1"/>
    <property type="molecule type" value="Genomic_DNA"/>
</dbReference>
<evidence type="ECO:0000313" key="1">
    <source>
        <dbReference type="EMBL" id="MCG9027424.1"/>
    </source>
</evidence>
<organism evidence="1 2">
    <name type="scientific">Laribacter hongkongensis</name>
    <dbReference type="NCBI Taxonomy" id="168471"/>
    <lineage>
        <taxon>Bacteria</taxon>
        <taxon>Pseudomonadati</taxon>
        <taxon>Pseudomonadota</taxon>
        <taxon>Betaproteobacteria</taxon>
        <taxon>Neisseriales</taxon>
        <taxon>Aquaspirillaceae</taxon>
        <taxon>Laribacter</taxon>
    </lineage>
</organism>
<evidence type="ECO:0000313" key="2">
    <source>
        <dbReference type="Proteomes" id="UP001200247"/>
    </source>
</evidence>
<proteinExistence type="predicted"/>
<reference evidence="1 2" key="1">
    <citation type="submission" date="2021-10" db="EMBL/GenBank/DDBJ databases">
        <title>Whole-genome sequencing analysis of Laribacter hongkongensis: virulence gene profiles, carbohydrate-active enzyme prediction, and antimicrobial resistance characterization.</title>
        <authorList>
            <person name="Yuan P."/>
            <person name="Zhan Y."/>
            <person name="Chen D."/>
        </authorList>
    </citation>
    <scope>NUCLEOTIDE SEQUENCE [LARGE SCALE GENOMIC DNA]</scope>
    <source>
        <strain evidence="1 2">W67</strain>
    </source>
</reference>
<dbReference type="RefSeq" id="WP_239894699.1">
    <property type="nucleotide sequence ID" value="NZ_JAJAXM010000061.1"/>
</dbReference>
<sequence>NVMQKIENLDCSSEFASANFSANARLEQIGGGAQREFKYYEMTKDGFMFLVMGFTGKKAAQIKEAYINAFNWMAAQLFAKPVAPKTSADERSPLRAAVSLLVGKRSLMYPEAYALVHQRFGVEHIDQLTPDQATQAVEYVHRLVLDGEILPADRPEKGAVWLTEAEAFNLAGLLWILPRFKDVQKEAEQVLRAAQSPLAARMFDAWHEPILFYGSLDSLRSRCEAVKKSMAARHFVCS</sequence>
<gene>
    <name evidence="1" type="ORF">LH440_16280</name>
</gene>
<name>A0ABD4SX75_9NEIS</name>
<accession>A0ABD4SX75</accession>
<dbReference type="Proteomes" id="UP001200247">
    <property type="component" value="Unassembled WGS sequence"/>
</dbReference>
<comment type="caution">
    <text evidence="1">The sequence shown here is derived from an EMBL/GenBank/DDBJ whole genome shotgun (WGS) entry which is preliminary data.</text>
</comment>
<dbReference type="Pfam" id="PF09669">
    <property type="entry name" value="Phage_pRha"/>
    <property type="match status" value="1"/>
</dbReference>
<dbReference type="InterPro" id="IPR014054">
    <property type="entry name" value="Phage_regulatory_Rha"/>
</dbReference>
<dbReference type="AlphaFoldDB" id="A0ABD4SX75"/>
<dbReference type="NCBIfam" id="TIGR02681">
    <property type="entry name" value="phage_pRha"/>
    <property type="match status" value="1"/>
</dbReference>
<protein>
    <submittedName>
        <fullName evidence="1">Rha family transcriptional regulator</fullName>
    </submittedName>
</protein>